<organism evidence="2 3">
    <name type="scientific">Yoonia vestfoldensis SKA53</name>
    <dbReference type="NCBI Taxonomy" id="314232"/>
    <lineage>
        <taxon>Bacteria</taxon>
        <taxon>Pseudomonadati</taxon>
        <taxon>Pseudomonadota</taxon>
        <taxon>Alphaproteobacteria</taxon>
        <taxon>Rhodobacterales</taxon>
        <taxon>Paracoccaceae</taxon>
        <taxon>Yoonia</taxon>
    </lineage>
</organism>
<reference evidence="2 3" key="1">
    <citation type="submission" date="2006-01" db="EMBL/GenBank/DDBJ databases">
        <authorList>
            <person name="Hagstrom A."/>
            <person name="Ferriera S."/>
            <person name="Johnson J."/>
            <person name="Kravitz S."/>
            <person name="Halpern A."/>
            <person name="Remington K."/>
            <person name="Beeson K."/>
            <person name="Tran B."/>
            <person name="Rogers Y.-H."/>
            <person name="Friedman R."/>
            <person name="Venter J.C."/>
        </authorList>
    </citation>
    <scope>NUCLEOTIDE SEQUENCE [LARGE SCALE GENOMIC DNA]</scope>
    <source>
        <strain evidence="2 3">SKA53</strain>
    </source>
</reference>
<evidence type="ECO:0000313" key="3">
    <source>
        <dbReference type="Proteomes" id="UP000004507"/>
    </source>
</evidence>
<evidence type="ECO:0000256" key="1">
    <source>
        <dbReference type="SAM" id="SignalP"/>
    </source>
</evidence>
<dbReference type="Proteomes" id="UP000004507">
    <property type="component" value="Unassembled WGS sequence"/>
</dbReference>
<name>A3V3V0_9RHOB</name>
<dbReference type="HOGENOM" id="CLU_111521_2_1_5"/>
<evidence type="ECO:0000313" key="2">
    <source>
        <dbReference type="EMBL" id="EAQ07157.1"/>
    </source>
</evidence>
<evidence type="ECO:0008006" key="4">
    <source>
        <dbReference type="Google" id="ProtNLM"/>
    </source>
</evidence>
<accession>A3V3V0</accession>
<keyword evidence="3" id="KW-1185">Reference proteome</keyword>
<keyword evidence="1" id="KW-0732">Signal</keyword>
<proteinExistence type="predicted"/>
<dbReference type="InterPro" id="IPR019225">
    <property type="entry name" value="DUF2155"/>
</dbReference>
<feature type="chain" id="PRO_5002660814" description="DUF2155 domain-containing protein" evidence="1">
    <location>
        <begin position="20"/>
        <end position="131"/>
    </location>
</feature>
<dbReference type="STRING" id="314232.SKA53_02136"/>
<dbReference type="eggNOG" id="COG4765">
    <property type="taxonomic scope" value="Bacteria"/>
</dbReference>
<dbReference type="AlphaFoldDB" id="A3V3V0"/>
<dbReference type="Pfam" id="PF09923">
    <property type="entry name" value="DUF2155"/>
    <property type="match status" value="1"/>
</dbReference>
<comment type="caution">
    <text evidence="2">The sequence shown here is derived from an EMBL/GenBank/DDBJ whole genome shotgun (WGS) entry which is preliminary data.</text>
</comment>
<dbReference type="OrthoDB" id="9810376at2"/>
<sequence>MKRLSAILACLLLAAPAPAQEMLSGIGADIRILDKLTGAVTDLEVSNGQTDNVGALSVTLGDCRYPAENVASEGYAALVIHYRAEVAPIFAGWMLASSPALNALDHPRYDVWVLRCITSLGAGTAPVNRAD</sequence>
<feature type="signal peptide" evidence="1">
    <location>
        <begin position="1"/>
        <end position="19"/>
    </location>
</feature>
<protein>
    <recommendedName>
        <fullName evidence="4">DUF2155 domain-containing protein</fullName>
    </recommendedName>
</protein>
<dbReference type="EMBL" id="AAMS01000003">
    <property type="protein sequence ID" value="EAQ07157.1"/>
    <property type="molecule type" value="Genomic_DNA"/>
</dbReference>
<gene>
    <name evidence="2" type="ORF">SKA53_02136</name>
</gene>
<dbReference type="RefSeq" id="WP_007204387.1">
    <property type="nucleotide sequence ID" value="NZ_CH672414.1"/>
</dbReference>